<protein>
    <submittedName>
        <fullName evidence="5">RecB family exonuclease</fullName>
    </submittedName>
</protein>
<reference evidence="5 6" key="1">
    <citation type="submission" date="2020-12" db="EMBL/GenBank/DDBJ databases">
        <title>FDA dAtabase for Regulatory Grade micrObial Sequences (FDA-ARGOS): Supporting development and validation of Infectious Disease Dx tests.</title>
        <authorList>
            <person name="Sproer C."/>
            <person name="Gronow S."/>
            <person name="Severitt S."/>
            <person name="Schroder I."/>
            <person name="Tallon L."/>
            <person name="Sadzewicz L."/>
            <person name="Zhao X."/>
            <person name="Boylan J."/>
            <person name="Ott S."/>
            <person name="Bowen H."/>
            <person name="Vavikolanu K."/>
            <person name="Mehta A."/>
            <person name="Aluvathingal J."/>
            <person name="Nadendla S."/>
            <person name="Lowell S."/>
            <person name="Myers T."/>
            <person name="Yan Y."/>
            <person name="Sichtig H."/>
        </authorList>
    </citation>
    <scope>NUCLEOTIDE SEQUENCE [LARGE SCALE GENOMIC DNA]</scope>
    <source>
        <strain evidence="5 6">FDAARGOS_1053</strain>
    </source>
</reference>
<dbReference type="GO" id="GO:0006281">
    <property type="term" value="P:DNA repair"/>
    <property type="evidence" value="ECO:0007669"/>
    <property type="project" value="UniProtKB-KW"/>
</dbReference>
<dbReference type="OrthoDB" id="9791397at2"/>
<dbReference type="SUPFAM" id="SSF52980">
    <property type="entry name" value="Restriction endonuclease-like"/>
    <property type="match status" value="1"/>
</dbReference>
<dbReference type="InterPro" id="IPR038726">
    <property type="entry name" value="PDDEXK_AddAB-type"/>
</dbReference>
<keyword evidence="2" id="KW-0067">ATP-binding</keyword>
<dbReference type="InterPro" id="IPR011604">
    <property type="entry name" value="PDDEXK-like_dom_sf"/>
</dbReference>
<dbReference type="GeneID" id="92760049"/>
<evidence type="ECO:0000256" key="2">
    <source>
        <dbReference type="ARBA" id="ARBA00022806"/>
    </source>
</evidence>
<dbReference type="Gene3D" id="3.90.320.10">
    <property type="match status" value="1"/>
</dbReference>
<dbReference type="InterPro" id="IPR011335">
    <property type="entry name" value="Restrct_endonuc-II-like"/>
</dbReference>
<evidence type="ECO:0000256" key="1">
    <source>
        <dbReference type="ARBA" id="ARBA00022763"/>
    </source>
</evidence>
<keyword evidence="5" id="KW-0540">Nuclease</keyword>
<keyword evidence="5" id="KW-0378">Hydrolase</keyword>
<proteinExistence type="predicted"/>
<evidence type="ECO:0000259" key="4">
    <source>
        <dbReference type="Pfam" id="PF12705"/>
    </source>
</evidence>
<evidence type="ECO:0000313" key="6">
    <source>
        <dbReference type="Proteomes" id="UP000596145"/>
    </source>
</evidence>
<accession>A0A7T4JUD9</accession>
<evidence type="ECO:0000313" key="5">
    <source>
        <dbReference type="EMBL" id="QQB45749.1"/>
    </source>
</evidence>
<feature type="domain" description="PD-(D/E)XK endonuclease-like" evidence="4">
    <location>
        <begin position="21"/>
        <end position="264"/>
    </location>
</feature>
<organism evidence="5 6">
    <name type="scientific">Corynebacterium glucuronolyticum</name>
    <dbReference type="NCBI Taxonomy" id="39791"/>
    <lineage>
        <taxon>Bacteria</taxon>
        <taxon>Bacillati</taxon>
        <taxon>Actinomycetota</taxon>
        <taxon>Actinomycetes</taxon>
        <taxon>Mycobacteriales</taxon>
        <taxon>Corynebacteriaceae</taxon>
        <taxon>Corynebacterium</taxon>
    </lineage>
</organism>
<gene>
    <name evidence="5" type="ORF">I6I10_09660</name>
</gene>
<evidence type="ECO:0000256" key="3">
    <source>
        <dbReference type="ARBA" id="ARBA00023204"/>
    </source>
</evidence>
<dbReference type="Proteomes" id="UP000596145">
    <property type="component" value="Chromosome"/>
</dbReference>
<keyword evidence="2" id="KW-0347">Helicase</keyword>
<keyword evidence="1" id="KW-0227">DNA damage</keyword>
<sequence length="280" mass="31972">MLEDIVSRKANENFRRFKVALSPSRVSQYKKCPLSFRFGAIDKIPTETKDYQLKGTLVHAVLEHLMGLPPEERTYPTAVKLIVPTWEKMKAEDPGNAEVVPEHKEMDFFVQARGLIKGYFMMENPQGLETDRMEEFVSTTLRDDVPLRGFIDRVDVNADGMVRIVDYKTGKKPSPRFADDAMAQMKFYALVWWCLYGVIPAQLRLMYLAVGDDLTLSPDEATLEEFAAELVQTWDEIKHKGARGEFEPRTSKLCGWCDYQSICPAFGGTPPEYPGWPNED</sequence>
<name>A0A7T4JUD9_9CORY</name>
<dbReference type="GO" id="GO:0004386">
    <property type="term" value="F:helicase activity"/>
    <property type="evidence" value="ECO:0007669"/>
    <property type="project" value="UniProtKB-KW"/>
</dbReference>
<keyword evidence="3" id="KW-0234">DNA repair</keyword>
<keyword evidence="5" id="KW-0269">Exonuclease</keyword>
<dbReference type="RefSeq" id="WP_005390082.1">
    <property type="nucleotide sequence ID" value="NZ_CP066007.1"/>
</dbReference>
<dbReference type="AlphaFoldDB" id="A0A7T4JUD9"/>
<dbReference type="GO" id="GO:0004527">
    <property type="term" value="F:exonuclease activity"/>
    <property type="evidence" value="ECO:0007669"/>
    <property type="project" value="UniProtKB-KW"/>
</dbReference>
<dbReference type="EMBL" id="CP066007">
    <property type="protein sequence ID" value="QQB45749.1"/>
    <property type="molecule type" value="Genomic_DNA"/>
</dbReference>
<keyword evidence="2" id="KW-0547">Nucleotide-binding</keyword>
<dbReference type="Pfam" id="PF12705">
    <property type="entry name" value="PDDEXK_1"/>
    <property type="match status" value="1"/>
</dbReference>